<protein>
    <submittedName>
        <fullName evidence="2">Uncharacterized protein</fullName>
    </submittedName>
</protein>
<reference evidence="2" key="1">
    <citation type="journal article" date="2019" name="Sci. Rep.">
        <title>Draft genome of Tanacetum cinerariifolium, the natural source of mosquito coil.</title>
        <authorList>
            <person name="Yamashiro T."/>
            <person name="Shiraishi A."/>
            <person name="Satake H."/>
            <person name="Nakayama K."/>
        </authorList>
    </citation>
    <scope>NUCLEOTIDE SEQUENCE</scope>
</reference>
<gene>
    <name evidence="2" type="ORF">Tci_888362</name>
</gene>
<feature type="non-terminal residue" evidence="2">
    <location>
        <position position="1"/>
    </location>
</feature>
<feature type="region of interest" description="Disordered" evidence="1">
    <location>
        <begin position="1"/>
        <end position="40"/>
    </location>
</feature>
<comment type="caution">
    <text evidence="2">The sequence shown here is derived from an EMBL/GenBank/DDBJ whole genome shotgun (WGS) entry which is preliminary data.</text>
</comment>
<dbReference type="AlphaFoldDB" id="A0A699U2Z6"/>
<evidence type="ECO:0000313" key="2">
    <source>
        <dbReference type="EMBL" id="GFD16393.1"/>
    </source>
</evidence>
<feature type="compositionally biased region" description="Low complexity" evidence="1">
    <location>
        <begin position="1"/>
        <end position="11"/>
    </location>
</feature>
<dbReference type="EMBL" id="BKCJ011293024">
    <property type="protein sequence ID" value="GFD16393.1"/>
    <property type="molecule type" value="Genomic_DNA"/>
</dbReference>
<evidence type="ECO:0000256" key="1">
    <source>
        <dbReference type="SAM" id="MobiDB-lite"/>
    </source>
</evidence>
<accession>A0A699U2Z6</accession>
<name>A0A699U2Z6_TANCI</name>
<sequence length="40" mass="4280">ASASESALAEEPMQTTSQMEEPSHPEFDTSAEDQPIVQSS</sequence>
<proteinExistence type="predicted"/>
<organism evidence="2">
    <name type="scientific">Tanacetum cinerariifolium</name>
    <name type="common">Dalmatian daisy</name>
    <name type="synonym">Chrysanthemum cinerariifolium</name>
    <dbReference type="NCBI Taxonomy" id="118510"/>
    <lineage>
        <taxon>Eukaryota</taxon>
        <taxon>Viridiplantae</taxon>
        <taxon>Streptophyta</taxon>
        <taxon>Embryophyta</taxon>
        <taxon>Tracheophyta</taxon>
        <taxon>Spermatophyta</taxon>
        <taxon>Magnoliopsida</taxon>
        <taxon>eudicotyledons</taxon>
        <taxon>Gunneridae</taxon>
        <taxon>Pentapetalae</taxon>
        <taxon>asterids</taxon>
        <taxon>campanulids</taxon>
        <taxon>Asterales</taxon>
        <taxon>Asteraceae</taxon>
        <taxon>Asteroideae</taxon>
        <taxon>Anthemideae</taxon>
        <taxon>Anthemidinae</taxon>
        <taxon>Tanacetum</taxon>
    </lineage>
</organism>